<name>A0A5B7YHX2_9ALTE</name>
<protein>
    <recommendedName>
        <fullName evidence="4">Lipoprotein</fullName>
    </recommendedName>
</protein>
<evidence type="ECO:0000313" key="2">
    <source>
        <dbReference type="EMBL" id="QCZ95432.1"/>
    </source>
</evidence>
<sequence length="441" mass="49975">MLKKSIVVIALSLNLAACGGGDPIAGKVEGNGQQVALISANGAVYKIDNSKFENWKATISKDEQLPDSKAGLLALRDKYASVELVQQQFSDSDFLSKPELDFENYVKDIDETGGKFVAEINETIQKSQQYLDSVATQKGRSDEAKAELDKKKQALSSQLQALDEAFSQSRAKAATYFIKYDKKEFRVSNELVKEASRETRYGNKSDDKPIEDCREFVTSSTWLFRDEAKTNVYGEQYEHEGRHYCPYFQMPGYTPDEKAKLKAKLPQAAIDELRNASGAYIRQLKSSPQIKKDLARVDRDNPQLVEQVNSFGWRERQRYNRAENNIRYAEDEKKRLLAMPAKLIEADSLKLLSEELEKAKPIYELGMFYDAMEKASDIQPDGTFTVKTDANYLLVIDLMDKPNPRSTQVAVMRVSDDDEQIVTVTTDDFIRYSSVPQLSFQ</sequence>
<feature type="chain" id="PRO_5022924936" description="Lipoprotein" evidence="1">
    <location>
        <begin position="20"/>
        <end position="441"/>
    </location>
</feature>
<geneLocation type="plasmid" evidence="2 3">
    <name>plas12</name>
</geneLocation>
<feature type="signal peptide" evidence="1">
    <location>
        <begin position="1"/>
        <end position="19"/>
    </location>
</feature>
<dbReference type="Proteomes" id="UP000304912">
    <property type="component" value="Plasmid plas12"/>
</dbReference>
<dbReference type="OrthoDB" id="9801510at2"/>
<evidence type="ECO:0008006" key="4">
    <source>
        <dbReference type="Google" id="ProtNLM"/>
    </source>
</evidence>
<dbReference type="AlphaFoldDB" id="A0A5B7YHX2"/>
<gene>
    <name evidence="2" type="ORF">FBQ74_18015</name>
</gene>
<dbReference type="EMBL" id="CP039853">
    <property type="protein sequence ID" value="QCZ95432.1"/>
    <property type="molecule type" value="Genomic_DNA"/>
</dbReference>
<organism evidence="2 3">
    <name type="scientific">Salinimonas iocasae</name>
    <dbReference type="NCBI Taxonomy" id="2572577"/>
    <lineage>
        <taxon>Bacteria</taxon>
        <taxon>Pseudomonadati</taxon>
        <taxon>Pseudomonadota</taxon>
        <taxon>Gammaproteobacteria</taxon>
        <taxon>Alteromonadales</taxon>
        <taxon>Alteromonadaceae</taxon>
        <taxon>Alteromonas/Salinimonas group</taxon>
        <taxon>Salinimonas</taxon>
    </lineage>
</organism>
<proteinExistence type="predicted"/>
<accession>A0A5B7YHX2</accession>
<evidence type="ECO:0000313" key="3">
    <source>
        <dbReference type="Proteomes" id="UP000304912"/>
    </source>
</evidence>
<dbReference type="RefSeq" id="WP_139758129.1">
    <property type="nucleotide sequence ID" value="NZ_CP039853.1"/>
</dbReference>
<keyword evidence="3" id="KW-1185">Reference proteome</keyword>
<keyword evidence="1" id="KW-0732">Signal</keyword>
<keyword evidence="2" id="KW-0614">Plasmid</keyword>
<dbReference type="KEGG" id="salk:FBQ74_18015"/>
<evidence type="ECO:0000256" key="1">
    <source>
        <dbReference type="SAM" id="SignalP"/>
    </source>
</evidence>
<reference evidence="2 3" key="1">
    <citation type="submission" date="2019-04" db="EMBL/GenBank/DDBJ databases">
        <title>Salinimonas iocasae sp. nov., a halophilic bacterium isolated from the outer tube casing of tubeworms in Okinawa Trough.</title>
        <authorList>
            <person name="Zhang H."/>
            <person name="Wang H."/>
            <person name="Li C."/>
        </authorList>
    </citation>
    <scope>NUCLEOTIDE SEQUENCE [LARGE SCALE GENOMIC DNA]</scope>
    <source>
        <strain evidence="2 3">KX18D6</strain>
        <plasmid evidence="2 3">plas12</plasmid>
    </source>
</reference>